<proteinExistence type="predicted"/>
<protein>
    <submittedName>
        <fullName evidence="1">Uncharacterized protein</fullName>
    </submittedName>
</protein>
<dbReference type="EMBL" id="MU250537">
    <property type="protein sequence ID" value="KAG7445447.1"/>
    <property type="molecule type" value="Genomic_DNA"/>
</dbReference>
<dbReference type="GeneID" id="66102306"/>
<organism evidence="1 2">
    <name type="scientific">Guyanagaster necrorhizus</name>
    <dbReference type="NCBI Taxonomy" id="856835"/>
    <lineage>
        <taxon>Eukaryota</taxon>
        <taxon>Fungi</taxon>
        <taxon>Dikarya</taxon>
        <taxon>Basidiomycota</taxon>
        <taxon>Agaricomycotina</taxon>
        <taxon>Agaricomycetes</taxon>
        <taxon>Agaricomycetidae</taxon>
        <taxon>Agaricales</taxon>
        <taxon>Marasmiineae</taxon>
        <taxon>Physalacriaceae</taxon>
        <taxon>Guyanagaster</taxon>
    </lineage>
</organism>
<evidence type="ECO:0000313" key="1">
    <source>
        <dbReference type="EMBL" id="KAG7445447.1"/>
    </source>
</evidence>
<dbReference type="OrthoDB" id="2961574at2759"/>
<comment type="caution">
    <text evidence="1">The sequence shown here is derived from an EMBL/GenBank/DDBJ whole genome shotgun (WGS) entry which is preliminary data.</text>
</comment>
<dbReference type="Proteomes" id="UP000812287">
    <property type="component" value="Unassembled WGS sequence"/>
</dbReference>
<accession>A0A9P8AT22</accession>
<reference evidence="1" key="1">
    <citation type="submission" date="2020-11" db="EMBL/GenBank/DDBJ databases">
        <title>Adaptations for nitrogen fixation in a non-lichenized fungal sporocarp promotes dispersal by wood-feeding termites.</title>
        <authorList>
            <consortium name="DOE Joint Genome Institute"/>
            <person name="Koch R.A."/>
            <person name="Yoon G."/>
            <person name="Arayal U."/>
            <person name="Lail K."/>
            <person name="Amirebrahimi M."/>
            <person name="Labutti K."/>
            <person name="Lipzen A."/>
            <person name="Riley R."/>
            <person name="Barry K."/>
            <person name="Henrissat B."/>
            <person name="Grigoriev I.V."/>
            <person name="Herr J.R."/>
            <person name="Aime M.C."/>
        </authorList>
    </citation>
    <scope>NUCLEOTIDE SEQUENCE</scope>
    <source>
        <strain evidence="1">MCA 3950</strain>
    </source>
</reference>
<dbReference type="AlphaFoldDB" id="A0A9P8AT22"/>
<keyword evidence="2" id="KW-1185">Reference proteome</keyword>
<dbReference type="RefSeq" id="XP_043038947.1">
    <property type="nucleotide sequence ID" value="XM_043180010.1"/>
</dbReference>
<name>A0A9P8AT22_9AGAR</name>
<gene>
    <name evidence="1" type="ORF">BT62DRAFT_195331</name>
</gene>
<sequence>MLALFSRARSYHSVLLLFPNIAPISLRSFHALPPIRDPVFKTSREMSTASQEEKEYTVTLPGPSTLTRNTLLPSDFRDMSHRKYVTTYEGKNIFYAPDPQLGNYASFPKNCKGFLYYWTHPDLPPTSGQIRFRLISTGNPAEFDNGSDLLCPDGKPWQYPLSACVLTGEHAGMFLSLLQKDRLVDDSTIKSKHFGMFQRLNLNKASILLHSIDDAFPISLPKRTVDIHLGERCRMKMVLQEMPWVERLAGPGERVSAHVRLGVSDNGKNRPHLQVIRLFTDKGELDSRLPRIDCKNLMITRTFYSEPPLALNYLLRYIHR</sequence>
<evidence type="ECO:0000313" key="2">
    <source>
        <dbReference type="Proteomes" id="UP000812287"/>
    </source>
</evidence>